<dbReference type="InterPro" id="IPR018152">
    <property type="entry name" value="SOD_Cu/Zn_BS"/>
</dbReference>
<dbReference type="CDD" id="cd00305">
    <property type="entry name" value="Cu-Zn_Superoxide_Dismutase"/>
    <property type="match status" value="1"/>
</dbReference>
<evidence type="ECO:0000256" key="2">
    <source>
        <dbReference type="RuleBase" id="RU000393"/>
    </source>
</evidence>
<comment type="catalytic activity">
    <reaction evidence="2">
        <text>2 superoxide + 2 H(+) = H2O2 + O2</text>
        <dbReference type="Rhea" id="RHEA:20696"/>
        <dbReference type="ChEBI" id="CHEBI:15378"/>
        <dbReference type="ChEBI" id="CHEBI:15379"/>
        <dbReference type="ChEBI" id="CHEBI:16240"/>
        <dbReference type="ChEBI" id="CHEBI:18421"/>
        <dbReference type="EC" id="1.15.1.1"/>
    </reaction>
</comment>
<evidence type="ECO:0000259" key="3">
    <source>
        <dbReference type="Pfam" id="PF00080"/>
    </source>
</evidence>
<dbReference type="PANTHER" id="PTHR10003">
    <property type="entry name" value="SUPEROXIDE DISMUTASE CU-ZN -RELATED"/>
    <property type="match status" value="1"/>
</dbReference>
<dbReference type="EC" id="1.15.1.1" evidence="2"/>
<keyword evidence="2" id="KW-0862">Zinc</keyword>
<comment type="similarity">
    <text evidence="1 2">Belongs to the Cu-Zn superoxide dismutase family.</text>
</comment>
<evidence type="ECO:0000313" key="4">
    <source>
        <dbReference type="EMBL" id="QZA76948.1"/>
    </source>
</evidence>
<comment type="cofactor">
    <cofactor evidence="2">
        <name>Zn(2+)</name>
        <dbReference type="ChEBI" id="CHEBI:29105"/>
    </cofactor>
    <text evidence="2">Binds 1 zinc ion per subunit.</text>
</comment>
<accession>A0ABX8Z2Y6</accession>
<feature type="domain" description="Superoxide dismutase copper/zinc binding" evidence="3">
    <location>
        <begin position="43"/>
        <end position="172"/>
    </location>
</feature>
<organism evidence="4 5">
    <name type="scientific">Deefgea tanakiae</name>
    <dbReference type="NCBI Taxonomy" id="2865840"/>
    <lineage>
        <taxon>Bacteria</taxon>
        <taxon>Pseudomonadati</taxon>
        <taxon>Pseudomonadota</taxon>
        <taxon>Betaproteobacteria</taxon>
        <taxon>Neisseriales</taxon>
        <taxon>Chitinibacteraceae</taxon>
        <taxon>Deefgea</taxon>
    </lineage>
</organism>
<keyword evidence="2" id="KW-0560">Oxidoreductase</keyword>
<comment type="function">
    <text evidence="2">Destroys radicals which are normally produced within the cells and which are toxic to biological systems.</text>
</comment>
<dbReference type="InterPro" id="IPR001424">
    <property type="entry name" value="SOD_Cu_Zn_dom"/>
</dbReference>
<evidence type="ECO:0000313" key="5">
    <source>
        <dbReference type="Proteomes" id="UP000825679"/>
    </source>
</evidence>
<name>A0ABX8Z2Y6_9NEIS</name>
<dbReference type="EMBL" id="CP081150">
    <property type="protein sequence ID" value="QZA76948.1"/>
    <property type="molecule type" value="Genomic_DNA"/>
</dbReference>
<dbReference type="InterPro" id="IPR036423">
    <property type="entry name" value="SOD-like_Cu/Zn_dom_sf"/>
</dbReference>
<dbReference type="InterPro" id="IPR024134">
    <property type="entry name" value="SOD_Cu/Zn_/chaperone"/>
</dbReference>
<sequence>MYLHHHYLLLPITALALSSCATQEQHSPMAHAKLQAAESQTASGMVMFHQMDGHLMVHAKVTGLTPNSEHGFHIHDNGDCSKADFTSAGGHFNPSQQAHGMQEGEHHVGDMPNLTADKMGNVNAKFMLHTASLTPDALNNVMGRAVIIHANPDDFKSQPAGNSGPRIACGVIVEKKMHSGPH</sequence>
<proteinExistence type="inferred from homology"/>
<reference evidence="4 5" key="1">
    <citation type="submission" date="2021-08" db="EMBL/GenBank/DDBJ databases">
        <title>complete genome sequencing of Deefgea sp. D25.</title>
        <authorList>
            <person name="Bae J.-W."/>
            <person name="Gim D.-H."/>
        </authorList>
    </citation>
    <scope>NUCLEOTIDE SEQUENCE [LARGE SCALE GENOMIC DNA]</scope>
    <source>
        <strain evidence="4 5">D25</strain>
    </source>
</reference>
<gene>
    <name evidence="4" type="ORF">K4H28_11595</name>
</gene>
<dbReference type="PROSITE" id="PS00087">
    <property type="entry name" value="SOD_CU_ZN_1"/>
    <property type="match status" value="1"/>
</dbReference>
<protein>
    <recommendedName>
        <fullName evidence="2">Superoxide dismutase [Cu-Zn]</fullName>
        <ecNumber evidence="2">1.15.1.1</ecNumber>
    </recommendedName>
</protein>
<evidence type="ECO:0000256" key="1">
    <source>
        <dbReference type="ARBA" id="ARBA00010457"/>
    </source>
</evidence>
<keyword evidence="2" id="KW-0186">Copper</keyword>
<dbReference type="RefSeq" id="WP_221005346.1">
    <property type="nucleotide sequence ID" value="NZ_CP081150.1"/>
</dbReference>
<keyword evidence="5" id="KW-1185">Reference proteome</keyword>
<dbReference type="PROSITE" id="PS00332">
    <property type="entry name" value="SOD_CU_ZN_2"/>
    <property type="match status" value="1"/>
</dbReference>
<dbReference type="PRINTS" id="PR00068">
    <property type="entry name" value="CUZNDISMTASE"/>
</dbReference>
<dbReference type="Pfam" id="PF00080">
    <property type="entry name" value="Sod_Cu"/>
    <property type="match status" value="1"/>
</dbReference>
<dbReference type="Proteomes" id="UP000825679">
    <property type="component" value="Chromosome"/>
</dbReference>
<dbReference type="SUPFAM" id="SSF49329">
    <property type="entry name" value="Cu,Zn superoxide dismutase-like"/>
    <property type="match status" value="1"/>
</dbReference>
<dbReference type="Gene3D" id="2.60.40.200">
    <property type="entry name" value="Superoxide dismutase, copper/zinc binding domain"/>
    <property type="match status" value="1"/>
</dbReference>
<keyword evidence="2" id="KW-0479">Metal-binding</keyword>
<comment type="cofactor">
    <cofactor evidence="2">
        <name>Cu cation</name>
        <dbReference type="ChEBI" id="CHEBI:23378"/>
    </cofactor>
    <text evidence="2">Binds 1 copper ion per subunit.</text>
</comment>